<accession>A0A939C480</accession>
<dbReference type="InterPro" id="IPR002797">
    <property type="entry name" value="Polysacc_synth"/>
</dbReference>
<evidence type="ECO:0000313" key="8">
    <source>
        <dbReference type="Proteomes" id="UP000809243"/>
    </source>
</evidence>
<feature type="transmembrane region" description="Helical" evidence="6">
    <location>
        <begin position="32"/>
        <end position="55"/>
    </location>
</feature>
<evidence type="ECO:0000256" key="6">
    <source>
        <dbReference type="SAM" id="Phobius"/>
    </source>
</evidence>
<proteinExistence type="predicted"/>
<feature type="transmembrane region" description="Helical" evidence="6">
    <location>
        <begin position="197"/>
        <end position="222"/>
    </location>
</feature>
<comment type="subcellular location">
    <subcellularLocation>
        <location evidence="1">Cell membrane</location>
        <topology evidence="1">Multi-pass membrane protein</topology>
    </subcellularLocation>
</comment>
<dbReference type="PANTHER" id="PTHR30250:SF11">
    <property type="entry name" value="O-ANTIGEN TRANSPORTER-RELATED"/>
    <property type="match status" value="1"/>
</dbReference>
<evidence type="ECO:0000256" key="2">
    <source>
        <dbReference type="ARBA" id="ARBA00022475"/>
    </source>
</evidence>
<dbReference type="GO" id="GO:0005886">
    <property type="term" value="C:plasma membrane"/>
    <property type="evidence" value="ECO:0007669"/>
    <property type="project" value="UniProtKB-SubCell"/>
</dbReference>
<dbReference type="AlphaFoldDB" id="A0A939C480"/>
<evidence type="ECO:0000256" key="4">
    <source>
        <dbReference type="ARBA" id="ARBA00022989"/>
    </source>
</evidence>
<dbReference type="Proteomes" id="UP000809243">
    <property type="component" value="Unassembled WGS sequence"/>
</dbReference>
<evidence type="ECO:0000313" key="7">
    <source>
        <dbReference type="EMBL" id="MBN2066946.1"/>
    </source>
</evidence>
<comment type="caution">
    <text evidence="7">The sequence shown here is derived from an EMBL/GenBank/DDBJ whole genome shotgun (WGS) entry which is preliminary data.</text>
</comment>
<name>A0A939C480_9ARCH</name>
<protein>
    <submittedName>
        <fullName evidence="7">Oligosaccharide flippase family protein</fullName>
    </submittedName>
</protein>
<evidence type="ECO:0000256" key="1">
    <source>
        <dbReference type="ARBA" id="ARBA00004651"/>
    </source>
</evidence>
<keyword evidence="2" id="KW-1003">Cell membrane</keyword>
<dbReference type="InterPro" id="IPR050833">
    <property type="entry name" value="Poly_Biosynth_Transport"/>
</dbReference>
<dbReference type="PANTHER" id="PTHR30250">
    <property type="entry name" value="PST FAMILY PREDICTED COLANIC ACID TRANSPORTER"/>
    <property type="match status" value="1"/>
</dbReference>
<dbReference type="EMBL" id="JAFGDB010000007">
    <property type="protein sequence ID" value="MBN2066946.1"/>
    <property type="molecule type" value="Genomic_DNA"/>
</dbReference>
<keyword evidence="5 6" id="KW-0472">Membrane</keyword>
<dbReference type="Pfam" id="PF01943">
    <property type="entry name" value="Polysacc_synt"/>
    <property type="match status" value="1"/>
</dbReference>
<feature type="transmembrane region" description="Helical" evidence="6">
    <location>
        <begin position="166"/>
        <end position="185"/>
    </location>
</feature>
<feature type="transmembrane region" description="Helical" evidence="6">
    <location>
        <begin position="373"/>
        <end position="393"/>
    </location>
</feature>
<feature type="transmembrane region" description="Helical" evidence="6">
    <location>
        <begin position="347"/>
        <end position="367"/>
    </location>
</feature>
<feature type="transmembrane region" description="Helical" evidence="6">
    <location>
        <begin position="110"/>
        <end position="131"/>
    </location>
</feature>
<feature type="transmembrane region" description="Helical" evidence="6">
    <location>
        <begin position="317"/>
        <end position="340"/>
    </location>
</feature>
<feature type="transmembrane region" description="Helical" evidence="6">
    <location>
        <begin position="76"/>
        <end position="98"/>
    </location>
</feature>
<evidence type="ECO:0000256" key="5">
    <source>
        <dbReference type="ARBA" id="ARBA00023136"/>
    </source>
</evidence>
<reference evidence="7" key="1">
    <citation type="submission" date="2021-01" db="EMBL/GenBank/DDBJ databases">
        <title>Active Sulfur Cycling in an Early Earth Analoge.</title>
        <authorList>
            <person name="Hahn C.R."/>
            <person name="Youssef N.H."/>
            <person name="Elshahed M."/>
        </authorList>
    </citation>
    <scope>NUCLEOTIDE SEQUENCE</scope>
    <source>
        <strain evidence="7">Zod_Metabat.1151</strain>
    </source>
</reference>
<keyword evidence="4 6" id="KW-1133">Transmembrane helix</keyword>
<keyword evidence="3 6" id="KW-0812">Transmembrane</keyword>
<gene>
    <name evidence="7" type="ORF">JW744_00580</name>
</gene>
<organism evidence="7 8">
    <name type="scientific">Candidatus Iainarchaeum sp</name>
    <dbReference type="NCBI Taxonomy" id="3101447"/>
    <lineage>
        <taxon>Archaea</taxon>
        <taxon>Candidatus Iainarchaeota</taxon>
        <taxon>Candidatus Iainarchaeia</taxon>
        <taxon>Candidatus Iainarchaeales</taxon>
        <taxon>Candidatus Iainarchaeaceae</taxon>
        <taxon>Candidatus Iainarchaeum</taxon>
    </lineage>
</organism>
<sequence>MALLLAQVIFGLSSYAVNFFLARSLGPVDYGSYGIVISMLMLLNIIFLSGLHAAVSRFVSAAPENAEAIKKAALKLGLLLGIGIAFLYFLSAPLIALLLNDLSLTPLIQLSALAIPGFALYPVFIGFFNGLRKYRKQALVSVSYSIAKAVLVISLVLFGFSLFGAIAGFALAAFAALFFGLASSFPKRSESFSSIALFKFALPVTVSRVLFEFSASAGLFSVKSLLLASELPGFYNAAFQLSRLPLFFSYAFVSALFPIISGSFSNEPREKTRRKLLSALKYFLAAILLIAFLLYIFSEQVIVFFFSSSYLPAVLPLSILALSGIFTALFFFLTAVLFAIGKPSRAMLLSLAVFIASIALNLALVPVHGMAGAAFAIFGAFLLGCALSALVVWRSLRG</sequence>
<feature type="transmembrane region" description="Helical" evidence="6">
    <location>
        <begin position="242"/>
        <end position="264"/>
    </location>
</feature>
<feature type="transmembrane region" description="Helical" evidence="6">
    <location>
        <begin position="138"/>
        <end position="160"/>
    </location>
</feature>
<evidence type="ECO:0000256" key="3">
    <source>
        <dbReference type="ARBA" id="ARBA00022692"/>
    </source>
</evidence>
<feature type="transmembrane region" description="Helical" evidence="6">
    <location>
        <begin position="276"/>
        <end position="297"/>
    </location>
</feature>